<name>X1AJP8_9ZZZZ</name>
<reference evidence="1" key="1">
    <citation type="journal article" date="2014" name="Front. Microbiol.">
        <title>High frequency of phylogenetically diverse reductive dehalogenase-homologous genes in deep subseafloor sedimentary metagenomes.</title>
        <authorList>
            <person name="Kawai M."/>
            <person name="Futagami T."/>
            <person name="Toyoda A."/>
            <person name="Takaki Y."/>
            <person name="Nishi S."/>
            <person name="Hori S."/>
            <person name="Arai W."/>
            <person name="Tsubouchi T."/>
            <person name="Morono Y."/>
            <person name="Uchiyama I."/>
            <person name="Ito T."/>
            <person name="Fujiyama A."/>
            <person name="Inagaki F."/>
            <person name="Takami H."/>
        </authorList>
    </citation>
    <scope>NUCLEOTIDE SEQUENCE</scope>
    <source>
        <strain evidence="1">Expedition CK06-06</strain>
    </source>
</reference>
<proteinExistence type="predicted"/>
<dbReference type="EMBL" id="BART01004349">
    <property type="protein sequence ID" value="GAG69832.1"/>
    <property type="molecule type" value="Genomic_DNA"/>
</dbReference>
<sequence>MVERKQDYFRVPITMPSNMVSFLENLGIECKKSGGHKIANTMIVRSAIKLLMDLDLDISGIKSEEELEDRIKEAAKRY</sequence>
<accession>X1AJP8</accession>
<protein>
    <submittedName>
        <fullName evidence="1">Uncharacterized protein</fullName>
    </submittedName>
</protein>
<dbReference type="AlphaFoldDB" id="X1AJP8"/>
<evidence type="ECO:0000313" key="1">
    <source>
        <dbReference type="EMBL" id="GAG69832.1"/>
    </source>
</evidence>
<organism evidence="1">
    <name type="scientific">marine sediment metagenome</name>
    <dbReference type="NCBI Taxonomy" id="412755"/>
    <lineage>
        <taxon>unclassified sequences</taxon>
        <taxon>metagenomes</taxon>
        <taxon>ecological metagenomes</taxon>
    </lineage>
</organism>
<comment type="caution">
    <text evidence="1">The sequence shown here is derived from an EMBL/GenBank/DDBJ whole genome shotgun (WGS) entry which is preliminary data.</text>
</comment>
<gene>
    <name evidence="1" type="ORF">S01H4_11001</name>
</gene>